<dbReference type="PROSITE" id="PS51318">
    <property type="entry name" value="TAT"/>
    <property type="match status" value="1"/>
</dbReference>
<dbReference type="AlphaFoldDB" id="A0A5B9PA54"/>
<dbReference type="InterPro" id="IPR010869">
    <property type="entry name" value="DUF1501"/>
</dbReference>
<dbReference type="PANTHER" id="PTHR43737:SF1">
    <property type="entry name" value="DUF1501 DOMAIN-CONTAINING PROTEIN"/>
    <property type="match status" value="1"/>
</dbReference>
<evidence type="ECO:0008006" key="3">
    <source>
        <dbReference type="Google" id="ProtNLM"/>
    </source>
</evidence>
<dbReference type="RefSeq" id="WP_075084434.1">
    <property type="nucleotide sequence ID" value="NZ_CP042912.1"/>
</dbReference>
<organism evidence="1 2">
    <name type="scientific">Mariniblastus fucicola</name>
    <dbReference type="NCBI Taxonomy" id="980251"/>
    <lineage>
        <taxon>Bacteria</taxon>
        <taxon>Pseudomonadati</taxon>
        <taxon>Planctomycetota</taxon>
        <taxon>Planctomycetia</taxon>
        <taxon>Pirellulales</taxon>
        <taxon>Pirellulaceae</taxon>
        <taxon>Mariniblastus</taxon>
    </lineage>
</organism>
<proteinExistence type="predicted"/>
<dbReference type="STRING" id="980251.GCA_001642875_01633"/>
<protein>
    <recommendedName>
        <fullName evidence="3">DUF1501 domain-containing protein</fullName>
    </recommendedName>
</protein>
<dbReference type="PANTHER" id="PTHR43737">
    <property type="entry name" value="BLL7424 PROTEIN"/>
    <property type="match status" value="1"/>
</dbReference>
<reference evidence="1 2" key="1">
    <citation type="submission" date="2019-08" db="EMBL/GenBank/DDBJ databases">
        <title>Deep-cultivation of Planctomycetes and their phenomic and genomic characterization uncovers novel biology.</title>
        <authorList>
            <person name="Wiegand S."/>
            <person name="Jogler M."/>
            <person name="Boedeker C."/>
            <person name="Pinto D."/>
            <person name="Vollmers J."/>
            <person name="Rivas-Marin E."/>
            <person name="Kohn T."/>
            <person name="Peeters S.H."/>
            <person name="Heuer A."/>
            <person name="Rast P."/>
            <person name="Oberbeckmann S."/>
            <person name="Bunk B."/>
            <person name="Jeske O."/>
            <person name="Meyerdierks A."/>
            <person name="Storesund J.E."/>
            <person name="Kallscheuer N."/>
            <person name="Luecker S."/>
            <person name="Lage O.M."/>
            <person name="Pohl T."/>
            <person name="Merkel B.J."/>
            <person name="Hornburger P."/>
            <person name="Mueller R.-W."/>
            <person name="Bruemmer F."/>
            <person name="Labrenz M."/>
            <person name="Spormann A.M."/>
            <person name="Op den Camp H."/>
            <person name="Overmann J."/>
            <person name="Amann R."/>
            <person name="Jetten M.S.M."/>
            <person name="Mascher T."/>
            <person name="Medema M.H."/>
            <person name="Devos D.P."/>
            <person name="Kaster A.-K."/>
            <person name="Ovreas L."/>
            <person name="Rohde M."/>
            <person name="Galperin M.Y."/>
            <person name="Jogler C."/>
        </authorList>
    </citation>
    <scope>NUCLEOTIDE SEQUENCE [LARGE SCALE GENOMIC DNA]</scope>
    <source>
        <strain evidence="1 2">FC18</strain>
    </source>
</reference>
<gene>
    <name evidence="1" type="ORF">MFFC18_12420</name>
</gene>
<evidence type="ECO:0000313" key="1">
    <source>
        <dbReference type="EMBL" id="QEG21386.1"/>
    </source>
</evidence>
<keyword evidence="2" id="KW-1185">Reference proteome</keyword>
<accession>A0A5B9PA54</accession>
<dbReference type="EMBL" id="CP042912">
    <property type="protein sequence ID" value="QEG21386.1"/>
    <property type="molecule type" value="Genomic_DNA"/>
</dbReference>
<dbReference type="InterPro" id="IPR006311">
    <property type="entry name" value="TAT_signal"/>
</dbReference>
<dbReference type="OrthoDB" id="127333at2"/>
<dbReference type="KEGG" id="mff:MFFC18_12420"/>
<evidence type="ECO:0000313" key="2">
    <source>
        <dbReference type="Proteomes" id="UP000322214"/>
    </source>
</evidence>
<name>A0A5B9PA54_9BACT</name>
<dbReference type="SUPFAM" id="SSF53649">
    <property type="entry name" value="Alkaline phosphatase-like"/>
    <property type="match status" value="1"/>
</dbReference>
<dbReference type="InterPro" id="IPR017850">
    <property type="entry name" value="Alkaline_phosphatase_core_sf"/>
</dbReference>
<dbReference type="Proteomes" id="UP000322214">
    <property type="component" value="Chromosome"/>
</dbReference>
<dbReference type="Pfam" id="PF07394">
    <property type="entry name" value="DUF1501"/>
    <property type="match status" value="1"/>
</dbReference>
<sequence>MNLRTPKGMNRRHFMSHLAGASALAASAYTLTRTVEANAKEMVKKQKAAILLWMGGGPSSIDIWDLKPGSANGGPFKPIATNGDMQICEHMPLMAQQMDKMSLVRSMSTREADHMRGRYYMHTGFTPNPNVTHPSYGSVVAHELGADRPNLDIPAFVSVGGASEGPGFLGMAYSPFSVDANGRVRNLDMGIPVNRMNQRTLALQMMEEKFIKQKRGAAALEHAKVIDKTLALMTSQQMQAFRVETEDAKVRERYGENNFGRGCLLARRLVEAGVPFVEVNLGGWDNHQNIFDTLQNQRLPQLDQGMSALIDDLSIRGMLDSTAIIWMGEFGRTPRINGNTGRDHWARSWSVAVGGAGMKPGIAVGQTNEDGSKVEGSSYTSQDLMATVCKSLDIDLSKTFMSGNGRPMKIANGGKIIKELI</sequence>